<feature type="compositionally biased region" description="Basic and acidic residues" evidence="7">
    <location>
        <begin position="430"/>
        <end position="442"/>
    </location>
</feature>
<feature type="region of interest" description="Disordered" evidence="7">
    <location>
        <begin position="1"/>
        <end position="74"/>
    </location>
</feature>
<keyword evidence="3 5" id="KW-0371">Homeobox</keyword>
<feature type="compositionally biased region" description="Polar residues" evidence="7">
    <location>
        <begin position="15"/>
        <end position="33"/>
    </location>
</feature>
<reference evidence="10" key="1">
    <citation type="submission" date="2020-01" db="EMBL/GenBank/DDBJ databases">
        <authorList>
            <consortium name="DOE Joint Genome Institute"/>
            <person name="Haridas S."/>
            <person name="Albert R."/>
            <person name="Binder M."/>
            <person name="Bloem J."/>
            <person name="Labutti K."/>
            <person name="Salamov A."/>
            <person name="Andreopoulos B."/>
            <person name="Baker S.E."/>
            <person name="Barry K."/>
            <person name="Bills G."/>
            <person name="Bluhm B.H."/>
            <person name="Cannon C."/>
            <person name="Castanera R."/>
            <person name="Culley D.E."/>
            <person name="Daum C."/>
            <person name="Ezra D."/>
            <person name="Gonzalez J.B."/>
            <person name="Henrissat B."/>
            <person name="Kuo A."/>
            <person name="Liang C."/>
            <person name="Lipzen A."/>
            <person name="Lutzoni F."/>
            <person name="Magnuson J."/>
            <person name="Mondo S."/>
            <person name="Nolan M."/>
            <person name="Ohm R."/>
            <person name="Pangilinan J."/>
            <person name="Park H.-J."/>
            <person name="Ramirez L."/>
            <person name="Alfaro M."/>
            <person name="Sun H."/>
            <person name="Tritt A."/>
            <person name="Yoshinaga Y."/>
            <person name="Zwiers L.-H."/>
            <person name="Turgeon B.G."/>
            <person name="Goodwin S.B."/>
            <person name="Spatafora J.W."/>
            <person name="Crous P.W."/>
            <person name="Grigoriev I.V."/>
        </authorList>
    </citation>
    <scope>NUCLEOTIDE SEQUENCE</scope>
    <source>
        <strain evidence="10">CBS 342.82</strain>
    </source>
</reference>
<dbReference type="InterPro" id="IPR051775">
    <property type="entry name" value="Homeobox_domain"/>
</dbReference>
<feature type="region of interest" description="Disordered" evidence="7">
    <location>
        <begin position="397"/>
        <end position="509"/>
    </location>
</feature>
<organism evidence="10">
    <name type="scientific">Dissoconium aciculare CBS 342.82</name>
    <dbReference type="NCBI Taxonomy" id="1314786"/>
    <lineage>
        <taxon>Eukaryota</taxon>
        <taxon>Fungi</taxon>
        <taxon>Dikarya</taxon>
        <taxon>Ascomycota</taxon>
        <taxon>Pezizomycotina</taxon>
        <taxon>Dothideomycetes</taxon>
        <taxon>Dothideomycetidae</taxon>
        <taxon>Mycosphaerellales</taxon>
        <taxon>Dissoconiaceae</taxon>
        <taxon>Dissoconium</taxon>
    </lineage>
</organism>
<dbReference type="PANTHER" id="PTHR24323:SF7">
    <property type="entry name" value="HOMEOBOX DOMAIN-CONTAINING PROTEIN"/>
    <property type="match status" value="1"/>
</dbReference>
<feature type="region of interest" description="Disordered" evidence="7">
    <location>
        <begin position="251"/>
        <end position="277"/>
    </location>
</feature>
<dbReference type="InterPro" id="IPR017970">
    <property type="entry name" value="Homeobox_CS"/>
</dbReference>
<evidence type="ECO:0000259" key="8">
    <source>
        <dbReference type="PROSITE" id="PS50071"/>
    </source>
</evidence>
<dbReference type="SUPFAM" id="SSF46689">
    <property type="entry name" value="Homeodomain-like"/>
    <property type="match status" value="1"/>
</dbReference>
<dbReference type="InterPro" id="IPR001356">
    <property type="entry name" value="HD"/>
</dbReference>
<evidence type="ECO:0000256" key="4">
    <source>
        <dbReference type="ARBA" id="ARBA00023242"/>
    </source>
</evidence>
<dbReference type="PROSITE" id="PS00027">
    <property type="entry name" value="HOMEOBOX_1"/>
    <property type="match status" value="1"/>
</dbReference>
<feature type="domain" description="Homeobox" evidence="8">
    <location>
        <begin position="44"/>
        <end position="104"/>
    </location>
</feature>
<keyword evidence="2 5" id="KW-0238">DNA-binding</keyword>
<feature type="compositionally biased region" description="Polar residues" evidence="7">
    <location>
        <begin position="377"/>
        <end position="390"/>
    </location>
</feature>
<reference evidence="10" key="2">
    <citation type="submission" date="2020-04" db="EMBL/GenBank/DDBJ databases">
        <authorList>
            <consortium name="NCBI Genome Project"/>
        </authorList>
    </citation>
    <scope>NUCLEOTIDE SEQUENCE</scope>
    <source>
        <strain evidence="10">CBS 342.82</strain>
    </source>
</reference>
<feature type="compositionally biased region" description="Polar residues" evidence="7">
    <location>
        <begin position="122"/>
        <end position="141"/>
    </location>
</feature>
<feature type="compositionally biased region" description="Basic and acidic residues" evidence="7">
    <location>
        <begin position="63"/>
        <end position="74"/>
    </location>
</feature>
<evidence type="ECO:0000256" key="7">
    <source>
        <dbReference type="SAM" id="MobiDB-lite"/>
    </source>
</evidence>
<dbReference type="Proteomes" id="UP000504637">
    <property type="component" value="Unplaced"/>
</dbReference>
<dbReference type="Pfam" id="PF00046">
    <property type="entry name" value="Homeodomain"/>
    <property type="match status" value="1"/>
</dbReference>
<sequence>MTSHSGEQIDRESEIMSTSASYPFLNHSPTTIPHNLPPSVDDKPLARQRRKRTCPEDQSILEEAFKRDPKPDKSARLELVQQVSLGEKEVQIWFQNRRQSSRRKSRPLLPYEIAQYQMSHAPFSSQDSVQSPFASQRSANPLSPRDSDDVVGRRSGVIDPRTSMNSLQDETSVPEESEMQRHTSIPGLRSQESFTSVGYLANRRSANLLASDGLSGDDSADETTTVMDRFSQKTSSFVRLAMTAEGKAEVVTKNAASPSPPRPVQSPQIGDTPVLGPIPFKMSPASVRTLHRSSSGRSRDSRSWEFWCDKDARAELEVAAEKNSSGSAAGAIGLLRSVSGRNILGSIPLKRNSGLLGPSAISKRVKLDSHKRLPLQRSRTSLGRLQSGSSEVVTAYAKPMSKSKHSGSSAYTYMPGDDSNKENVSPEWRSSADRRSDAHSDAESTSPGPDTTLLHDDLVVDASLQFRSRQMPSMRSGLSSRDRSDGGYKRGFEREAPIGEGRRSAGPSVEADMDCIHGLLSLSQGNWR</sequence>
<dbReference type="GeneID" id="54363122"/>
<dbReference type="RefSeq" id="XP_033458221.1">
    <property type="nucleotide sequence ID" value="XM_033605322.1"/>
</dbReference>
<keyword evidence="4 5" id="KW-0539">Nucleus</keyword>
<feature type="region of interest" description="Disordered" evidence="7">
    <location>
        <begin position="122"/>
        <end position="190"/>
    </location>
</feature>
<protein>
    <recommendedName>
        <fullName evidence="8">Homeobox domain-containing protein</fullName>
    </recommendedName>
</protein>
<accession>A0A6J3LZH5</accession>
<dbReference type="GO" id="GO:0000981">
    <property type="term" value="F:DNA-binding transcription factor activity, RNA polymerase II-specific"/>
    <property type="evidence" value="ECO:0007669"/>
    <property type="project" value="InterPro"/>
</dbReference>
<dbReference type="SMART" id="SM00389">
    <property type="entry name" value="HOX"/>
    <property type="match status" value="1"/>
</dbReference>
<dbReference type="PANTHER" id="PTHR24323">
    <property type="entry name" value="CEH-10 HOMEODOMAIN-CONTAINING HOMOLOG"/>
    <property type="match status" value="1"/>
</dbReference>
<proteinExistence type="predicted"/>
<evidence type="ECO:0000313" key="10">
    <source>
        <dbReference type="RefSeq" id="XP_033458221.1"/>
    </source>
</evidence>
<dbReference type="OrthoDB" id="6159439at2759"/>
<evidence type="ECO:0000313" key="9">
    <source>
        <dbReference type="Proteomes" id="UP000504637"/>
    </source>
</evidence>
<feature type="region of interest" description="Disordered" evidence="7">
    <location>
        <begin position="371"/>
        <end position="390"/>
    </location>
</feature>
<evidence type="ECO:0000256" key="5">
    <source>
        <dbReference type="PROSITE-ProRule" id="PRU00108"/>
    </source>
</evidence>
<comment type="subcellular location">
    <subcellularLocation>
        <location evidence="1 5 6">Nucleus</location>
    </subcellularLocation>
</comment>
<dbReference type="GO" id="GO:0000976">
    <property type="term" value="F:transcription cis-regulatory region binding"/>
    <property type="evidence" value="ECO:0007669"/>
    <property type="project" value="TreeGrafter"/>
</dbReference>
<dbReference type="InterPro" id="IPR009057">
    <property type="entry name" value="Homeodomain-like_sf"/>
</dbReference>
<feature type="DNA-binding region" description="Homeobox" evidence="5">
    <location>
        <begin position="46"/>
        <end position="105"/>
    </location>
</feature>
<dbReference type="PROSITE" id="PS50071">
    <property type="entry name" value="HOMEOBOX_2"/>
    <property type="match status" value="1"/>
</dbReference>
<feature type="compositionally biased region" description="Polar residues" evidence="7">
    <location>
        <begin position="162"/>
        <end position="171"/>
    </location>
</feature>
<name>A0A6J3LZH5_9PEZI</name>
<gene>
    <name evidence="10" type="ORF">K489DRAFT_382228</name>
</gene>
<dbReference type="AlphaFoldDB" id="A0A6J3LZH5"/>
<dbReference type="Gene3D" id="1.10.10.60">
    <property type="entry name" value="Homeodomain-like"/>
    <property type="match status" value="1"/>
</dbReference>
<feature type="compositionally biased region" description="Basic and acidic residues" evidence="7">
    <location>
        <begin position="480"/>
        <end position="503"/>
    </location>
</feature>
<evidence type="ECO:0000256" key="1">
    <source>
        <dbReference type="ARBA" id="ARBA00004123"/>
    </source>
</evidence>
<evidence type="ECO:0000256" key="2">
    <source>
        <dbReference type="ARBA" id="ARBA00023125"/>
    </source>
</evidence>
<evidence type="ECO:0000256" key="6">
    <source>
        <dbReference type="RuleBase" id="RU000682"/>
    </source>
</evidence>
<dbReference type="CDD" id="cd00086">
    <property type="entry name" value="homeodomain"/>
    <property type="match status" value="1"/>
</dbReference>
<evidence type="ECO:0000256" key="3">
    <source>
        <dbReference type="ARBA" id="ARBA00023155"/>
    </source>
</evidence>
<dbReference type="GO" id="GO:0005634">
    <property type="term" value="C:nucleus"/>
    <property type="evidence" value="ECO:0007669"/>
    <property type="project" value="UniProtKB-SubCell"/>
</dbReference>
<reference evidence="10" key="3">
    <citation type="submission" date="2025-08" db="UniProtKB">
        <authorList>
            <consortium name="RefSeq"/>
        </authorList>
    </citation>
    <scope>IDENTIFICATION</scope>
    <source>
        <strain evidence="10">CBS 342.82</strain>
    </source>
</reference>
<keyword evidence="9" id="KW-1185">Reference proteome</keyword>